<dbReference type="Gene3D" id="3.40.50.300">
    <property type="entry name" value="P-loop containing nucleotide triphosphate hydrolases"/>
    <property type="match status" value="1"/>
</dbReference>
<dbReference type="InterPro" id="IPR002543">
    <property type="entry name" value="FtsK_dom"/>
</dbReference>
<dbReference type="AlphaFoldDB" id="A0A1T4YR81"/>
<dbReference type="Proteomes" id="UP000190042">
    <property type="component" value="Unassembled WGS sequence"/>
</dbReference>
<dbReference type="PANTHER" id="PTHR22683">
    <property type="entry name" value="SPORULATION PROTEIN RELATED"/>
    <property type="match status" value="1"/>
</dbReference>
<reference evidence="7" key="1">
    <citation type="submission" date="2017-02" db="EMBL/GenBank/DDBJ databases">
        <authorList>
            <person name="Varghese N."/>
            <person name="Submissions S."/>
        </authorList>
    </citation>
    <scope>NUCLEOTIDE SEQUENCE [LARGE SCALE GENOMIC DNA]</scope>
    <source>
        <strain evidence="7">DSM 23966</strain>
    </source>
</reference>
<feature type="domain" description="FtsK" evidence="5">
    <location>
        <begin position="195"/>
        <end position="388"/>
    </location>
</feature>
<dbReference type="RefSeq" id="WP_217698593.1">
    <property type="nucleotide sequence ID" value="NZ_FUYJ01000007.1"/>
</dbReference>
<name>A0A1T4YR81_9BACL</name>
<keyword evidence="4" id="KW-0812">Transmembrane</keyword>
<accession>A0A1T4YR81</accession>
<evidence type="ECO:0000256" key="3">
    <source>
        <dbReference type="PROSITE-ProRule" id="PRU00289"/>
    </source>
</evidence>
<dbReference type="SUPFAM" id="SSF52540">
    <property type="entry name" value="P-loop containing nucleoside triphosphate hydrolases"/>
    <property type="match status" value="1"/>
</dbReference>
<feature type="transmembrane region" description="Helical" evidence="4">
    <location>
        <begin position="15"/>
        <end position="32"/>
    </location>
</feature>
<evidence type="ECO:0000256" key="4">
    <source>
        <dbReference type="SAM" id="Phobius"/>
    </source>
</evidence>
<dbReference type="EMBL" id="FUYJ01000007">
    <property type="protein sequence ID" value="SKB03761.1"/>
    <property type="molecule type" value="Genomic_DNA"/>
</dbReference>
<dbReference type="InterPro" id="IPR027417">
    <property type="entry name" value="P-loop_NTPase"/>
</dbReference>
<evidence type="ECO:0000313" key="7">
    <source>
        <dbReference type="Proteomes" id="UP000190042"/>
    </source>
</evidence>
<dbReference type="GO" id="GO:0005524">
    <property type="term" value="F:ATP binding"/>
    <property type="evidence" value="ECO:0007669"/>
    <property type="project" value="UniProtKB-UniRule"/>
</dbReference>
<gene>
    <name evidence="6" type="ORF">SAMN04244570_3268</name>
</gene>
<evidence type="ECO:0000259" key="5">
    <source>
        <dbReference type="PROSITE" id="PS50901"/>
    </source>
</evidence>
<keyword evidence="4" id="KW-1133">Transmembrane helix</keyword>
<keyword evidence="2 3" id="KW-0067">ATP-binding</keyword>
<feature type="binding site" evidence="3">
    <location>
        <begin position="217"/>
        <end position="224"/>
    </location>
    <ligand>
        <name>ATP</name>
        <dbReference type="ChEBI" id="CHEBI:30616"/>
    </ligand>
</feature>
<evidence type="ECO:0000256" key="1">
    <source>
        <dbReference type="ARBA" id="ARBA00022741"/>
    </source>
</evidence>
<organism evidence="6 7">
    <name type="scientific">Sporosarcina newyorkensis</name>
    <dbReference type="NCBI Taxonomy" id="759851"/>
    <lineage>
        <taxon>Bacteria</taxon>
        <taxon>Bacillati</taxon>
        <taxon>Bacillota</taxon>
        <taxon>Bacilli</taxon>
        <taxon>Bacillales</taxon>
        <taxon>Caryophanaceae</taxon>
        <taxon>Sporosarcina</taxon>
    </lineage>
</organism>
<sequence>MLSQSKLRTKRQQNAILLYSSLLMLTVVAYSLNLIDSQLMLGVDQLKDMSTLITRLVAVVVLFQAVVWLYRNKAYRGLKYAFNHYVNVLRLRRAFLDANYFNKRLYLNTEIAELPKINIEFKTNFSNAILSIENININKDIGDVSISFALKNFIVDRAYLSKNENFFVFEIYDSTIDQQLKFNDLQAIRSYSLQLDDYTLVIDKSTNISLYGTLLVGQTGSGKTYALYSLILQMLTKNVKYNIYFADPKNSSLAVLGERISAECTATSMEDIITLLQSFNKSMEDRKTELKNKLNTKLEATYADFQYEPYIFIFDEFASFQTVLQTMEKKKRDEVMKLMSQVVLQGRQLGFFLWIVMQKSDATLLPTNLRENLPVKFVLGNAENQTYTTAFGTGVDIPSRDFNLGQGVFTCPIVANTPKICHFSYLDFDILEAVTFLKKERGVV</sequence>
<dbReference type="Pfam" id="PF01580">
    <property type="entry name" value="FtsK_SpoIIIE"/>
    <property type="match status" value="1"/>
</dbReference>
<feature type="transmembrane region" description="Helical" evidence="4">
    <location>
        <begin position="52"/>
        <end position="70"/>
    </location>
</feature>
<dbReference type="GO" id="GO:0003677">
    <property type="term" value="F:DNA binding"/>
    <property type="evidence" value="ECO:0007669"/>
    <property type="project" value="InterPro"/>
</dbReference>
<evidence type="ECO:0000256" key="2">
    <source>
        <dbReference type="ARBA" id="ARBA00022840"/>
    </source>
</evidence>
<evidence type="ECO:0000313" key="6">
    <source>
        <dbReference type="EMBL" id="SKB03761.1"/>
    </source>
</evidence>
<keyword evidence="1 3" id="KW-0547">Nucleotide-binding</keyword>
<dbReference type="PROSITE" id="PS50901">
    <property type="entry name" value="FTSK"/>
    <property type="match status" value="1"/>
</dbReference>
<keyword evidence="7" id="KW-1185">Reference proteome</keyword>
<proteinExistence type="predicted"/>
<keyword evidence="4" id="KW-0472">Membrane</keyword>
<protein>
    <submittedName>
        <fullName evidence="6">FtsK/SpoIIIE family protein</fullName>
    </submittedName>
</protein>
<dbReference type="PANTHER" id="PTHR22683:SF47">
    <property type="entry name" value="FTSK DOMAIN-CONTAINING PROTEIN YDCQ"/>
    <property type="match status" value="1"/>
</dbReference>
<dbReference type="InterPro" id="IPR050206">
    <property type="entry name" value="FtsK/SpoIIIE/SftA"/>
</dbReference>